<keyword evidence="2" id="KW-0238">DNA-binding</keyword>
<keyword evidence="6" id="KW-1185">Reference proteome</keyword>
<dbReference type="AlphaFoldDB" id="A0A1H3ACT9"/>
<dbReference type="RefSeq" id="WP_091288709.1">
    <property type="nucleotide sequence ID" value="NZ_FNON01000002.1"/>
</dbReference>
<keyword evidence="3" id="KW-0804">Transcription</keyword>
<dbReference type="GO" id="GO:0003700">
    <property type="term" value="F:DNA-binding transcription factor activity"/>
    <property type="evidence" value="ECO:0007669"/>
    <property type="project" value="InterPro"/>
</dbReference>
<evidence type="ECO:0000313" key="5">
    <source>
        <dbReference type="EMBL" id="SDX27486.1"/>
    </source>
</evidence>
<evidence type="ECO:0000259" key="4">
    <source>
        <dbReference type="SMART" id="SM00418"/>
    </source>
</evidence>
<dbReference type="PANTHER" id="PTHR33154">
    <property type="entry name" value="TRANSCRIPTIONAL REGULATOR, ARSR FAMILY"/>
    <property type="match status" value="1"/>
</dbReference>
<feature type="domain" description="HTH arsR-type" evidence="4">
    <location>
        <begin position="14"/>
        <end position="91"/>
    </location>
</feature>
<dbReference type="InterPro" id="IPR036390">
    <property type="entry name" value="WH_DNA-bd_sf"/>
</dbReference>
<dbReference type="EMBL" id="FNON01000002">
    <property type="protein sequence ID" value="SDX27486.1"/>
    <property type="molecule type" value="Genomic_DNA"/>
</dbReference>
<keyword evidence="1" id="KW-0805">Transcription regulation</keyword>
<accession>A0A1H3ACT9</accession>
<dbReference type="SUPFAM" id="SSF46785">
    <property type="entry name" value="Winged helix' DNA-binding domain"/>
    <property type="match status" value="1"/>
</dbReference>
<dbReference type="Pfam" id="PF12840">
    <property type="entry name" value="HTH_20"/>
    <property type="match status" value="1"/>
</dbReference>
<organism evidence="5 6">
    <name type="scientific">Amycolatopsis xylanica</name>
    <dbReference type="NCBI Taxonomy" id="589385"/>
    <lineage>
        <taxon>Bacteria</taxon>
        <taxon>Bacillati</taxon>
        <taxon>Actinomycetota</taxon>
        <taxon>Actinomycetes</taxon>
        <taxon>Pseudonocardiales</taxon>
        <taxon>Pseudonocardiaceae</taxon>
        <taxon>Amycolatopsis</taxon>
    </lineage>
</organism>
<dbReference type="Gene3D" id="1.10.10.10">
    <property type="entry name" value="Winged helix-like DNA-binding domain superfamily/Winged helix DNA-binding domain"/>
    <property type="match status" value="1"/>
</dbReference>
<dbReference type="InterPro" id="IPR051081">
    <property type="entry name" value="HTH_MetalResp_TranReg"/>
</dbReference>
<name>A0A1H3ACT9_9PSEU</name>
<dbReference type="SMART" id="SM00418">
    <property type="entry name" value="HTH_ARSR"/>
    <property type="match status" value="1"/>
</dbReference>
<dbReference type="PANTHER" id="PTHR33154:SF15">
    <property type="entry name" value="REGULATORY PROTEIN ARSR"/>
    <property type="match status" value="1"/>
</dbReference>
<protein>
    <submittedName>
        <fullName evidence="5">Helix-turn-helix domain-containing protein</fullName>
    </submittedName>
</protein>
<dbReference type="InterPro" id="IPR001845">
    <property type="entry name" value="HTH_ArsR_DNA-bd_dom"/>
</dbReference>
<evidence type="ECO:0000256" key="2">
    <source>
        <dbReference type="ARBA" id="ARBA00023125"/>
    </source>
</evidence>
<dbReference type="OrthoDB" id="7945987at2"/>
<sequence length="190" mass="22097">MTGPPQPEEITDPGVLKAMTHPLRRRILDELRGGPATATTLAKALGENTGATSYHLRELAKHGFVEDVPELAKGKQRWWRAKPRDLRWAPLSRQSDEMRAVFEETYQRAFAEDLDEMAAFHAQRDSMGEWADHFLFSRGGVRLTPDELVRFWQEYIELLKTYWRPDDEIPPEAREIVVRWVAFPKPDREE</sequence>
<evidence type="ECO:0000256" key="3">
    <source>
        <dbReference type="ARBA" id="ARBA00023163"/>
    </source>
</evidence>
<dbReference type="GO" id="GO:0003677">
    <property type="term" value="F:DNA binding"/>
    <property type="evidence" value="ECO:0007669"/>
    <property type="project" value="UniProtKB-KW"/>
</dbReference>
<dbReference type="STRING" id="589385.SAMN05421504_102879"/>
<evidence type="ECO:0000256" key="1">
    <source>
        <dbReference type="ARBA" id="ARBA00023015"/>
    </source>
</evidence>
<evidence type="ECO:0000313" key="6">
    <source>
        <dbReference type="Proteomes" id="UP000199515"/>
    </source>
</evidence>
<gene>
    <name evidence="5" type="ORF">SAMN05421504_102879</name>
</gene>
<dbReference type="InterPro" id="IPR011991">
    <property type="entry name" value="ArsR-like_HTH"/>
</dbReference>
<dbReference type="InterPro" id="IPR036388">
    <property type="entry name" value="WH-like_DNA-bd_sf"/>
</dbReference>
<reference evidence="5 6" key="1">
    <citation type="submission" date="2016-10" db="EMBL/GenBank/DDBJ databases">
        <authorList>
            <person name="de Groot N.N."/>
        </authorList>
    </citation>
    <scope>NUCLEOTIDE SEQUENCE [LARGE SCALE GENOMIC DNA]</scope>
    <source>
        <strain evidence="5 6">CPCC 202699</strain>
    </source>
</reference>
<dbReference type="Proteomes" id="UP000199515">
    <property type="component" value="Unassembled WGS sequence"/>
</dbReference>
<proteinExistence type="predicted"/>
<dbReference type="CDD" id="cd00090">
    <property type="entry name" value="HTH_ARSR"/>
    <property type="match status" value="1"/>
</dbReference>